<dbReference type="Proteomes" id="UP001242010">
    <property type="component" value="Chromosome"/>
</dbReference>
<name>A0ABM8DPH9_9BACT</name>
<sequence length="184" mass="19441">MNAAPSITPERRHPGGFSMVEFLVAAFILSIGLLGLITLQVAAVAQTAAGRGRTTAANIANQILQRAQMEGQHYYLAKYNSVAPTLPAVFTATPGTALANAPFGGFNVDGVQVTDAGGANLTNLATLVPDANKRAPIFTASWARRAYLGTAPASTTQTQEFVVNIAWVEGPQTKYLSMSRSIRY</sequence>
<organism evidence="2 3">
    <name type="scientific">Geothrix oryzae</name>
    <dbReference type="NCBI Taxonomy" id="2927975"/>
    <lineage>
        <taxon>Bacteria</taxon>
        <taxon>Pseudomonadati</taxon>
        <taxon>Acidobacteriota</taxon>
        <taxon>Holophagae</taxon>
        <taxon>Holophagales</taxon>
        <taxon>Holophagaceae</taxon>
        <taxon>Geothrix</taxon>
    </lineage>
</organism>
<gene>
    <name evidence="2" type="ORF">GETHOR_09990</name>
</gene>
<keyword evidence="3" id="KW-1185">Reference proteome</keyword>
<evidence type="ECO:0008006" key="4">
    <source>
        <dbReference type="Google" id="ProtNLM"/>
    </source>
</evidence>
<accession>A0ABM8DPH9</accession>
<evidence type="ECO:0000313" key="3">
    <source>
        <dbReference type="Proteomes" id="UP001242010"/>
    </source>
</evidence>
<proteinExistence type="predicted"/>
<feature type="transmembrane region" description="Helical" evidence="1">
    <location>
        <begin position="22"/>
        <end position="45"/>
    </location>
</feature>
<keyword evidence="1" id="KW-0472">Membrane</keyword>
<dbReference type="InterPro" id="IPR012902">
    <property type="entry name" value="N_methyl_site"/>
</dbReference>
<evidence type="ECO:0000313" key="2">
    <source>
        <dbReference type="EMBL" id="BDU68898.1"/>
    </source>
</evidence>
<dbReference type="EMBL" id="AP027079">
    <property type="protein sequence ID" value="BDU68898.1"/>
    <property type="molecule type" value="Genomic_DNA"/>
</dbReference>
<reference evidence="3" key="1">
    <citation type="journal article" date="2023" name="Int. J. Syst. Evol. Microbiol.">
        <title>Mesoterricola silvestris gen. nov., sp. nov., Mesoterricola sediminis sp. nov., Geothrix oryzae sp. nov., Geothrix edaphica sp. nov., Geothrix rubra sp. nov., and Geothrix limicola sp. nov., six novel members of Acidobacteriota isolated from soils.</title>
        <authorList>
            <person name="Itoh H."/>
            <person name="Sugisawa Y."/>
            <person name="Mise K."/>
            <person name="Xu Z."/>
            <person name="Kuniyasu M."/>
            <person name="Ushijima N."/>
            <person name="Kawano K."/>
            <person name="Kobayashi E."/>
            <person name="Shiratori Y."/>
            <person name="Masuda Y."/>
            <person name="Senoo K."/>
        </authorList>
    </citation>
    <scope>NUCLEOTIDE SEQUENCE [LARGE SCALE GENOMIC DNA]</scope>
    <source>
        <strain evidence="3">Red222</strain>
    </source>
</reference>
<dbReference type="InterPro" id="IPR013362">
    <property type="entry name" value="Pilus_4_PilV"/>
</dbReference>
<dbReference type="Pfam" id="PF07963">
    <property type="entry name" value="N_methyl"/>
    <property type="match status" value="1"/>
</dbReference>
<dbReference type="NCBIfam" id="TIGR02523">
    <property type="entry name" value="type_IV_pilV"/>
    <property type="match status" value="1"/>
</dbReference>
<protein>
    <recommendedName>
        <fullName evidence="4">Type IV pilus assembly protein PilV</fullName>
    </recommendedName>
</protein>
<dbReference type="RefSeq" id="WP_286355534.1">
    <property type="nucleotide sequence ID" value="NZ_AP027079.1"/>
</dbReference>
<keyword evidence="1" id="KW-1133">Transmembrane helix</keyword>
<evidence type="ECO:0000256" key="1">
    <source>
        <dbReference type="SAM" id="Phobius"/>
    </source>
</evidence>
<keyword evidence="1" id="KW-0812">Transmembrane</keyword>